<evidence type="ECO:0000259" key="8">
    <source>
        <dbReference type="PROSITE" id="PS50217"/>
    </source>
</evidence>
<dbReference type="GO" id="GO:0003700">
    <property type="term" value="F:DNA-binding transcription factor activity"/>
    <property type="evidence" value="ECO:0007669"/>
    <property type="project" value="InterPro"/>
</dbReference>
<feature type="compositionally biased region" description="Basic and acidic residues" evidence="7">
    <location>
        <begin position="231"/>
        <end position="245"/>
    </location>
</feature>
<evidence type="ECO:0000256" key="2">
    <source>
        <dbReference type="ARBA" id="ARBA00007163"/>
    </source>
</evidence>
<name>A0AAV1W460_LUPLU</name>
<dbReference type="PROSITE" id="PS50217">
    <property type="entry name" value="BZIP"/>
    <property type="match status" value="1"/>
</dbReference>
<feature type="region of interest" description="Disordered" evidence="7">
    <location>
        <begin position="1"/>
        <end position="31"/>
    </location>
</feature>
<dbReference type="InterPro" id="IPR004827">
    <property type="entry name" value="bZIP"/>
</dbReference>
<feature type="compositionally biased region" description="Basic and acidic residues" evidence="7">
    <location>
        <begin position="252"/>
        <end position="267"/>
    </location>
</feature>
<feature type="domain" description="BZIP" evidence="8">
    <location>
        <begin position="232"/>
        <end position="295"/>
    </location>
</feature>
<organism evidence="9 10">
    <name type="scientific">Lupinus luteus</name>
    <name type="common">European yellow lupine</name>
    <dbReference type="NCBI Taxonomy" id="3873"/>
    <lineage>
        <taxon>Eukaryota</taxon>
        <taxon>Viridiplantae</taxon>
        <taxon>Streptophyta</taxon>
        <taxon>Embryophyta</taxon>
        <taxon>Tracheophyta</taxon>
        <taxon>Spermatophyta</taxon>
        <taxon>Magnoliopsida</taxon>
        <taxon>eudicotyledons</taxon>
        <taxon>Gunneridae</taxon>
        <taxon>Pentapetalae</taxon>
        <taxon>rosids</taxon>
        <taxon>fabids</taxon>
        <taxon>Fabales</taxon>
        <taxon>Fabaceae</taxon>
        <taxon>Papilionoideae</taxon>
        <taxon>50 kb inversion clade</taxon>
        <taxon>genistoids sensu lato</taxon>
        <taxon>core genistoids</taxon>
        <taxon>Genisteae</taxon>
        <taxon>Lupinus</taxon>
    </lineage>
</organism>
<evidence type="ECO:0000256" key="7">
    <source>
        <dbReference type="SAM" id="MobiDB-lite"/>
    </source>
</evidence>
<evidence type="ECO:0000256" key="1">
    <source>
        <dbReference type="ARBA" id="ARBA00004123"/>
    </source>
</evidence>
<comment type="caution">
    <text evidence="9">The sequence shown here is derived from an EMBL/GenBank/DDBJ whole genome shotgun (WGS) entry which is preliminary data.</text>
</comment>
<feature type="compositionally biased region" description="Low complexity" evidence="7">
    <location>
        <begin position="11"/>
        <end position="21"/>
    </location>
</feature>
<accession>A0AAV1W460</accession>
<dbReference type="PANTHER" id="PTHR45967">
    <property type="entry name" value="G-BOX-BINDING FACTOR 3-RELATED"/>
    <property type="match status" value="1"/>
</dbReference>
<dbReference type="PANTHER" id="PTHR45967:SF38">
    <property type="entry name" value="G-BOX-BINDING FACTOR 2"/>
    <property type="match status" value="1"/>
</dbReference>
<gene>
    <name evidence="9" type="ORF">LLUT_LOCUS5284</name>
</gene>
<dbReference type="GO" id="GO:0043565">
    <property type="term" value="F:sequence-specific DNA binding"/>
    <property type="evidence" value="ECO:0007669"/>
    <property type="project" value="InterPro"/>
</dbReference>
<evidence type="ECO:0000256" key="4">
    <source>
        <dbReference type="ARBA" id="ARBA00023125"/>
    </source>
</evidence>
<keyword evidence="10" id="KW-1185">Reference proteome</keyword>
<evidence type="ECO:0000313" key="9">
    <source>
        <dbReference type="EMBL" id="CAL0304224.1"/>
    </source>
</evidence>
<comment type="subcellular location">
    <subcellularLocation>
        <location evidence="1">Nucleus</location>
    </subcellularLocation>
</comment>
<feature type="region of interest" description="Disordered" evidence="7">
    <location>
        <begin position="212"/>
        <end position="267"/>
    </location>
</feature>
<keyword evidence="4" id="KW-0238">DNA-binding</keyword>
<feature type="compositionally biased region" description="Polar residues" evidence="7">
    <location>
        <begin position="212"/>
        <end position="230"/>
    </location>
</feature>
<dbReference type="EMBL" id="CAXHTB010000003">
    <property type="protein sequence ID" value="CAL0304224.1"/>
    <property type="molecule type" value="Genomic_DNA"/>
</dbReference>
<proteinExistence type="inferred from homology"/>
<comment type="similarity">
    <text evidence="2">Belongs to the bZIP family.</text>
</comment>
<dbReference type="GO" id="GO:0005634">
    <property type="term" value="C:nucleus"/>
    <property type="evidence" value="ECO:0007669"/>
    <property type="project" value="UniProtKB-SubCell"/>
</dbReference>
<dbReference type="InterPro" id="IPR044827">
    <property type="entry name" value="GBF-like"/>
</dbReference>
<feature type="region of interest" description="Disordered" evidence="7">
    <location>
        <begin position="111"/>
        <end position="131"/>
    </location>
</feature>
<dbReference type="Proteomes" id="UP001497480">
    <property type="component" value="Unassembled WGS sequence"/>
</dbReference>
<dbReference type="CDD" id="cd14702">
    <property type="entry name" value="bZIP_plant_GBF1"/>
    <property type="match status" value="1"/>
</dbReference>
<keyword evidence="6" id="KW-0539">Nucleus</keyword>
<dbReference type="InterPro" id="IPR045314">
    <property type="entry name" value="bZIP_plant_GBF1"/>
</dbReference>
<keyword evidence="3" id="KW-0805">Transcription regulation</keyword>
<protein>
    <recommendedName>
        <fullName evidence="8">BZIP domain-containing protein</fullName>
    </recommendedName>
</protein>
<evidence type="ECO:0000256" key="5">
    <source>
        <dbReference type="ARBA" id="ARBA00023163"/>
    </source>
</evidence>
<sequence>MSDMFPKTSKSSEPQNESSNNPLPPCSWSSNIQAYATPQSTPVGFYSYPSGMLSQAWSRPLQLDSLHDPRRPSNFHMVSEGSSALSFSEKLLRIYGGKNLDSIEKSDENLQPKRLVTNESEENRKRASTPEITCAASETNGSRHEGHDANSGYRSTKNVLQNYPLSKKQQCNMILENGQVAQRKTDIENCNVVDENKKCASQANSTNLLNQNLGTDINASDTNPQPQKLESLSKKERKREQNRESSKRRKMQREQETEELRKRVENLRDEVSELRKELLCISEQTEEVQKENKSLMEELVEKYGEESIADLININPAAP</sequence>
<evidence type="ECO:0000313" key="10">
    <source>
        <dbReference type="Proteomes" id="UP001497480"/>
    </source>
</evidence>
<dbReference type="SMART" id="SM00338">
    <property type="entry name" value="BRLZ"/>
    <property type="match status" value="1"/>
</dbReference>
<evidence type="ECO:0000256" key="3">
    <source>
        <dbReference type="ARBA" id="ARBA00023015"/>
    </source>
</evidence>
<dbReference type="AlphaFoldDB" id="A0AAV1W460"/>
<evidence type="ECO:0000256" key="6">
    <source>
        <dbReference type="ARBA" id="ARBA00023242"/>
    </source>
</evidence>
<keyword evidence="5" id="KW-0804">Transcription</keyword>
<reference evidence="9 10" key="1">
    <citation type="submission" date="2024-03" db="EMBL/GenBank/DDBJ databases">
        <authorList>
            <person name="Martinez-Hernandez J."/>
        </authorList>
    </citation>
    <scope>NUCLEOTIDE SEQUENCE [LARGE SCALE GENOMIC DNA]</scope>
</reference>